<evidence type="ECO:0000313" key="2">
    <source>
        <dbReference type="EMBL" id="MDQ0164893.1"/>
    </source>
</evidence>
<dbReference type="RefSeq" id="WP_307391212.1">
    <property type="nucleotide sequence ID" value="NZ_BAAADK010000010.1"/>
</dbReference>
<keyword evidence="1" id="KW-0812">Transmembrane</keyword>
<keyword evidence="1" id="KW-0472">Membrane</keyword>
<comment type="caution">
    <text evidence="2">The sequence shown here is derived from an EMBL/GenBank/DDBJ whole genome shotgun (WGS) entry which is preliminary data.</text>
</comment>
<sequence>MKHVQGKQPDSFTATQPLLAASIVPVFLVTVPVFMLFMNSIESEGRPWLIGGYLVLIIALAIMNFVFVNKRRMISIEEDKLLVGNRVYPADDIKKLEVRDNSRYLNIYLKHKWGAIGYHIREQDEFKELKKRVQKWSSQHKVEWKTDQNK</sequence>
<feature type="transmembrane region" description="Helical" evidence="1">
    <location>
        <begin position="12"/>
        <end position="38"/>
    </location>
</feature>
<organism evidence="2 3">
    <name type="scientific">Caldalkalibacillus horti</name>
    <dbReference type="NCBI Taxonomy" id="77523"/>
    <lineage>
        <taxon>Bacteria</taxon>
        <taxon>Bacillati</taxon>
        <taxon>Bacillota</taxon>
        <taxon>Bacilli</taxon>
        <taxon>Bacillales</taxon>
        <taxon>Bacillaceae</taxon>
        <taxon>Caldalkalibacillus</taxon>
    </lineage>
</organism>
<evidence type="ECO:0000256" key="1">
    <source>
        <dbReference type="SAM" id="Phobius"/>
    </source>
</evidence>
<evidence type="ECO:0000313" key="3">
    <source>
        <dbReference type="Proteomes" id="UP001235840"/>
    </source>
</evidence>
<keyword evidence="3" id="KW-1185">Reference proteome</keyword>
<feature type="transmembrane region" description="Helical" evidence="1">
    <location>
        <begin position="50"/>
        <end position="68"/>
    </location>
</feature>
<gene>
    <name evidence="2" type="ORF">J2S11_000793</name>
</gene>
<protein>
    <submittedName>
        <fullName evidence="2">Uncharacterized protein</fullName>
    </submittedName>
</protein>
<proteinExistence type="predicted"/>
<dbReference type="EMBL" id="JAUSTY010000003">
    <property type="protein sequence ID" value="MDQ0164893.1"/>
    <property type="molecule type" value="Genomic_DNA"/>
</dbReference>
<dbReference type="Proteomes" id="UP001235840">
    <property type="component" value="Unassembled WGS sequence"/>
</dbReference>
<reference evidence="2 3" key="1">
    <citation type="submission" date="2023-07" db="EMBL/GenBank/DDBJ databases">
        <title>Genomic Encyclopedia of Type Strains, Phase IV (KMG-IV): sequencing the most valuable type-strain genomes for metagenomic binning, comparative biology and taxonomic classification.</title>
        <authorList>
            <person name="Goeker M."/>
        </authorList>
    </citation>
    <scope>NUCLEOTIDE SEQUENCE [LARGE SCALE GENOMIC DNA]</scope>
    <source>
        <strain evidence="2 3">DSM 12751</strain>
    </source>
</reference>
<accession>A0ABT9VV78</accession>
<name>A0ABT9VV78_9BACI</name>
<keyword evidence="1" id="KW-1133">Transmembrane helix</keyword>